<protein>
    <submittedName>
        <fullName evidence="2">Uncharacterized protein</fullName>
    </submittedName>
</protein>
<reference evidence="2" key="1">
    <citation type="submission" date="2020-05" db="EMBL/GenBank/DDBJ databases">
        <authorList>
            <person name="Chiriac C."/>
            <person name="Salcher M."/>
            <person name="Ghai R."/>
            <person name="Kavagutti S V."/>
        </authorList>
    </citation>
    <scope>NUCLEOTIDE SEQUENCE</scope>
</reference>
<dbReference type="EMBL" id="LR797053">
    <property type="protein sequence ID" value="CAB4184037.1"/>
    <property type="molecule type" value="Genomic_DNA"/>
</dbReference>
<evidence type="ECO:0000313" key="1">
    <source>
        <dbReference type="EMBL" id="CAB4184037.1"/>
    </source>
</evidence>
<name>A0A6J5SJC9_9CAUD</name>
<gene>
    <name evidence="1" type="ORF">UFOVP1102_29</name>
    <name evidence="2" type="ORF">UFOVP1463_44</name>
</gene>
<proteinExistence type="predicted"/>
<dbReference type="EMBL" id="LR797413">
    <property type="protein sequence ID" value="CAB4214406.1"/>
    <property type="molecule type" value="Genomic_DNA"/>
</dbReference>
<evidence type="ECO:0000313" key="2">
    <source>
        <dbReference type="EMBL" id="CAB4214406.1"/>
    </source>
</evidence>
<accession>A0A6J5SJC9</accession>
<sequence>MIINLTPAELIFAISLAEAISINKLHIPDKIYDKNQNSFGTHYFGLLGEIAVARILNLKVSDSILALGDGGIDLNYRGQSIQIKTVNSYKERFIYFNNINDFNADWIIGCSLINPSTIEIMGFASHGKFIKNMVVKNFGKGDRYSLSENQLTSIDKINEAIP</sequence>
<organism evidence="2">
    <name type="scientific">uncultured Caudovirales phage</name>
    <dbReference type="NCBI Taxonomy" id="2100421"/>
    <lineage>
        <taxon>Viruses</taxon>
        <taxon>Duplodnaviria</taxon>
        <taxon>Heunggongvirae</taxon>
        <taxon>Uroviricota</taxon>
        <taxon>Caudoviricetes</taxon>
        <taxon>Peduoviridae</taxon>
        <taxon>Maltschvirus</taxon>
        <taxon>Maltschvirus maltsch</taxon>
    </lineage>
</organism>